<evidence type="ECO:0000256" key="2">
    <source>
        <dbReference type="ARBA" id="ARBA00022741"/>
    </source>
</evidence>
<proteinExistence type="predicted"/>
<dbReference type="SUPFAM" id="SSF52540">
    <property type="entry name" value="P-loop containing nucleoside triphosphate hydrolases"/>
    <property type="match status" value="1"/>
</dbReference>
<dbReference type="InterPro" id="IPR017871">
    <property type="entry name" value="ABC_transporter-like_CS"/>
</dbReference>
<dbReference type="InterPro" id="IPR051782">
    <property type="entry name" value="ABC_Transporter_VariousFunc"/>
</dbReference>
<evidence type="ECO:0000259" key="4">
    <source>
        <dbReference type="PROSITE" id="PS50893"/>
    </source>
</evidence>
<dbReference type="GO" id="GO:0016887">
    <property type="term" value="F:ATP hydrolysis activity"/>
    <property type="evidence" value="ECO:0007669"/>
    <property type="project" value="InterPro"/>
</dbReference>
<keyword evidence="3 5" id="KW-0067">ATP-binding</keyword>
<gene>
    <name evidence="5" type="ORF">MQE39_14490</name>
</gene>
<protein>
    <submittedName>
        <fullName evidence="5">ATP-binding cassette domain-containing protein</fullName>
    </submittedName>
</protein>
<keyword evidence="2" id="KW-0547">Nucleotide-binding</keyword>
<keyword evidence="1" id="KW-0813">Transport</keyword>
<dbReference type="Pfam" id="PF00005">
    <property type="entry name" value="ABC_tran"/>
    <property type="match status" value="1"/>
</dbReference>
<name>A0AB35URE0_9FIRM</name>
<evidence type="ECO:0000256" key="3">
    <source>
        <dbReference type="ARBA" id="ARBA00022840"/>
    </source>
</evidence>
<dbReference type="PROSITE" id="PS50893">
    <property type="entry name" value="ABC_TRANSPORTER_2"/>
    <property type="match status" value="1"/>
</dbReference>
<dbReference type="Gene3D" id="3.40.50.300">
    <property type="entry name" value="P-loop containing nucleotide triphosphate hydrolases"/>
    <property type="match status" value="1"/>
</dbReference>
<dbReference type="GO" id="GO:0005524">
    <property type="term" value="F:ATP binding"/>
    <property type="evidence" value="ECO:0007669"/>
    <property type="project" value="UniProtKB-KW"/>
</dbReference>
<evidence type="ECO:0000313" key="5">
    <source>
        <dbReference type="EMBL" id="MDY5169325.1"/>
    </source>
</evidence>
<dbReference type="Proteomes" id="UP001276902">
    <property type="component" value="Unassembled WGS sequence"/>
</dbReference>
<comment type="caution">
    <text evidence="5">The sequence shown here is derived from an EMBL/GenBank/DDBJ whole genome shotgun (WGS) entry which is preliminary data.</text>
</comment>
<evidence type="ECO:0000313" key="6">
    <source>
        <dbReference type="Proteomes" id="UP001276902"/>
    </source>
</evidence>
<dbReference type="AlphaFoldDB" id="A0AB35URE0"/>
<accession>A0AB35URE0</accession>
<organism evidence="5 6">
    <name type="scientific">Dielma fastidiosa</name>
    <dbReference type="NCBI Taxonomy" id="1034346"/>
    <lineage>
        <taxon>Bacteria</taxon>
        <taxon>Bacillati</taxon>
        <taxon>Bacillota</taxon>
        <taxon>Erysipelotrichia</taxon>
        <taxon>Erysipelotrichales</taxon>
        <taxon>Erysipelotrichaceae</taxon>
        <taxon>Dielma</taxon>
    </lineage>
</organism>
<dbReference type="EMBL" id="JALDAW010000022">
    <property type="protein sequence ID" value="MDY5169325.1"/>
    <property type="molecule type" value="Genomic_DNA"/>
</dbReference>
<reference evidence="5" key="1">
    <citation type="submission" date="2022-03" db="EMBL/GenBank/DDBJ databases">
        <title>First case of bacteraemia caused by Dielma fastidiosa in a patient hospitalised with diverticulitis.</title>
        <authorList>
            <person name="Forman-Ankjaer B."/>
            <person name="Hvid-Jensen F."/>
            <person name="Kobel C.M."/>
            <person name="Greve T."/>
        </authorList>
    </citation>
    <scope>NUCLEOTIDE SEQUENCE</scope>
    <source>
        <strain evidence="5">AUH_DF_2021</strain>
    </source>
</reference>
<dbReference type="InterPro" id="IPR027417">
    <property type="entry name" value="P-loop_NTPase"/>
</dbReference>
<dbReference type="InterPro" id="IPR003439">
    <property type="entry name" value="ABC_transporter-like_ATP-bd"/>
</dbReference>
<evidence type="ECO:0000256" key="1">
    <source>
        <dbReference type="ARBA" id="ARBA00022448"/>
    </source>
</evidence>
<dbReference type="PROSITE" id="PS00211">
    <property type="entry name" value="ABC_TRANSPORTER_1"/>
    <property type="match status" value="1"/>
</dbReference>
<dbReference type="PANTHER" id="PTHR42939">
    <property type="entry name" value="ABC TRANSPORTER ATP-BINDING PROTEIN ALBC-RELATED"/>
    <property type="match status" value="1"/>
</dbReference>
<dbReference type="InterPro" id="IPR003593">
    <property type="entry name" value="AAA+_ATPase"/>
</dbReference>
<feature type="domain" description="ABC transporter" evidence="4">
    <location>
        <begin position="10"/>
        <end position="237"/>
    </location>
</feature>
<dbReference type="PANTHER" id="PTHR42939:SF1">
    <property type="entry name" value="ABC TRANSPORTER ATP-BINDING PROTEIN ALBC-RELATED"/>
    <property type="match status" value="1"/>
</dbReference>
<dbReference type="SMART" id="SM00382">
    <property type="entry name" value="AAA"/>
    <property type="match status" value="1"/>
</dbReference>
<sequence>MKKISKAETLRLDHVSKLYGEKRGVHDLSFTAKAGHIIGILGTNGSGKTTTFRMLLGLIEKNSGHIYYGKQELDHQDKRLFGYLPEERSMLRDLSVKDQIAYLARLKRMERLEIEMALDQWLAELKIEQYRSQRIIELSKGNQQKVQVICSLIHDPKILIFDEPLNGLDLDNVILFKNLCLKLKQQGKTILISSHQYNNIEDLCDDVVYLSQGDCLFKGNLQQLKQRSAFRIFSLCNDCAGDFIDEAGVISVSREGNWTTLKVESQQAADRLTRKCLRNKITDFRCETVALQDLIREALDGRAG</sequence>